<keyword evidence="3" id="KW-1185">Reference proteome</keyword>
<sequence>MSDFEKPTNQTKVAEVTSTTAPSEPAPAAANAESDFAHASQKWDASHGVDPTVSSNGSYAPDQHPGGRSNSSGYGHFKLPHLTNVG</sequence>
<name>A0A158JLP6_9BURK</name>
<accession>A0A158JLP6</accession>
<dbReference type="AlphaFoldDB" id="A0A158JLP6"/>
<proteinExistence type="predicted"/>
<organism evidence="2 3">
    <name type="scientific">Caballeronia humi</name>
    <dbReference type="NCBI Taxonomy" id="326474"/>
    <lineage>
        <taxon>Bacteria</taxon>
        <taxon>Pseudomonadati</taxon>
        <taxon>Pseudomonadota</taxon>
        <taxon>Betaproteobacteria</taxon>
        <taxon>Burkholderiales</taxon>
        <taxon>Burkholderiaceae</taxon>
        <taxon>Caballeronia</taxon>
    </lineage>
</organism>
<evidence type="ECO:0000313" key="3">
    <source>
        <dbReference type="Proteomes" id="UP000054977"/>
    </source>
</evidence>
<reference evidence="2" key="1">
    <citation type="submission" date="2016-01" db="EMBL/GenBank/DDBJ databases">
        <authorList>
            <person name="Peeters C."/>
        </authorList>
    </citation>
    <scope>NUCLEOTIDE SEQUENCE [LARGE SCALE GENOMIC DNA]</scope>
    <source>
        <strain evidence="2">LMG 22934</strain>
    </source>
</reference>
<dbReference type="Proteomes" id="UP000054977">
    <property type="component" value="Unassembled WGS sequence"/>
</dbReference>
<dbReference type="EMBL" id="FCNW02000151">
    <property type="protein sequence ID" value="SAL69796.1"/>
    <property type="molecule type" value="Genomic_DNA"/>
</dbReference>
<evidence type="ECO:0000256" key="1">
    <source>
        <dbReference type="SAM" id="MobiDB-lite"/>
    </source>
</evidence>
<gene>
    <name evidence="2" type="ORF">AWB65_06868</name>
</gene>
<comment type="caution">
    <text evidence="2">The sequence shown here is derived from an EMBL/GenBank/DDBJ whole genome shotgun (WGS) entry which is preliminary data.</text>
</comment>
<feature type="region of interest" description="Disordered" evidence="1">
    <location>
        <begin position="1"/>
        <end position="86"/>
    </location>
</feature>
<protein>
    <submittedName>
        <fullName evidence="2">Uncharacterized protein</fullName>
    </submittedName>
</protein>
<feature type="compositionally biased region" description="Low complexity" evidence="1">
    <location>
        <begin position="17"/>
        <end position="34"/>
    </location>
</feature>
<evidence type="ECO:0000313" key="2">
    <source>
        <dbReference type="EMBL" id="SAL69796.1"/>
    </source>
</evidence>